<name>A0A0G2ESW5_PHACM</name>
<protein>
    <submittedName>
        <fullName evidence="11">Putative xylosidase arabinosidase</fullName>
    </submittedName>
</protein>
<dbReference type="InterPro" id="IPR052176">
    <property type="entry name" value="Glycosyl_Hydrlase_43_Enz"/>
</dbReference>
<gene>
    <name evidence="11" type="ORF">UCRPC4_g01895</name>
</gene>
<evidence type="ECO:0000256" key="3">
    <source>
        <dbReference type="ARBA" id="ARBA00009865"/>
    </source>
</evidence>
<dbReference type="Gene3D" id="2.115.10.20">
    <property type="entry name" value="Glycosyl hydrolase domain, family 43"/>
    <property type="match status" value="1"/>
</dbReference>
<dbReference type="PANTHER" id="PTHR43772:SF2">
    <property type="entry name" value="PUTATIVE (AFU_ORTHOLOGUE AFUA_2G04480)-RELATED"/>
    <property type="match status" value="1"/>
</dbReference>
<dbReference type="InterPro" id="IPR009668">
    <property type="entry name" value="RNA_pol-assoc_fac_A49-like"/>
</dbReference>
<feature type="site" description="Important for catalytic activity, responsible for pKa modulation of the active site Glu and correct orientation of both the proton donor and substrate" evidence="10">
    <location>
        <position position="596"/>
    </location>
</feature>
<evidence type="ECO:0000256" key="7">
    <source>
        <dbReference type="ARBA" id="ARBA00023242"/>
    </source>
</evidence>
<keyword evidence="8" id="KW-0119">Carbohydrate metabolism</keyword>
<dbReference type="GO" id="GO:0004553">
    <property type="term" value="F:hydrolase activity, hydrolyzing O-glycosyl compounds"/>
    <property type="evidence" value="ECO:0007669"/>
    <property type="project" value="InterPro"/>
</dbReference>
<keyword evidence="5" id="KW-0378">Hydrolase</keyword>
<keyword evidence="7" id="KW-0539">Nucleus</keyword>
<dbReference type="InterPro" id="IPR006710">
    <property type="entry name" value="Glyco_hydro_43"/>
</dbReference>
<evidence type="ECO:0000256" key="6">
    <source>
        <dbReference type="ARBA" id="ARBA00023163"/>
    </source>
</evidence>
<dbReference type="AlphaFoldDB" id="A0A0G2ESW5"/>
<sequence>MVEKKRKAQSGGEGRTRKKAAIELPGGVIQVHAVPADDFVKPIIASTPGLTLPANVSFQGYSNGSEVLLQTSSHPTIDFTATEDSKADKAHLKHYVAVYDQTTGRLELTEARKVTARGQIRPGPKDEEDQNLADATAAANAGSNYSSRAALTETFGTKKSKKAVQSLAENRLLATDGDSGAQKPLSDALLASMPTEDSMPAAGVDLVQVNKPLPKANLTANHLNEAYPLDSLVFPPGDTLENLDVSDWQEKASSNQDIQTTSRFVAQRVEAYALASLREDNKDRTQNLRLLRYLLILIEFSRMVSARGGSSTGRKVMPTAMLLPKFSNPKPSQGLIEGIRRRFVPSDGTVRAFETQLLHTTICALTLHLPASRVLDKTVFHWSTEPSAIRDDLAVDDRTIRQYFRELGCRLAIPTDAEAQAFNIKKRSKKEAEASGDALTAKGRDIRIAKLIQFANPNMASTQPKPLVTHIYTADPSAHVFNGKIYVYPSHDRETDIKFNDNGDQYDMADYHVLSLSDPSNPATKDHGIALKAEDIPWVSKQLWAPDAATKNGKYYLYFPARDKQGIFRMGVAVGDRPEGPFKPEPKPIEDSFSIDPASFVDDDGEAYLYFGGLWGGQLQCWQGPTFDKSLEGPHEPNGSGVSALGPRVAKLSPDMLQFDGPVKEIEILDPETGEKILADDHDRRFFEASWMHKRNGIYYFSYSTGDSHYLVYATGTSPYGPFTYAGRILEPVLGWTTHHSIVEYEGKWWLFYHDCELSGGVDHLRSVKCREIVHDQDGKIQLAEKQ</sequence>
<keyword evidence="12" id="KW-1185">Reference proteome</keyword>
<evidence type="ECO:0000256" key="1">
    <source>
        <dbReference type="ARBA" id="ARBA00004604"/>
    </source>
</evidence>
<dbReference type="CDD" id="cd18619">
    <property type="entry name" value="GH43_CoXyl43_like"/>
    <property type="match status" value="1"/>
</dbReference>
<organism evidence="11 12">
    <name type="scientific">Phaeomoniella chlamydospora</name>
    <name type="common">Phaeoacremonium chlamydosporum</name>
    <dbReference type="NCBI Taxonomy" id="158046"/>
    <lineage>
        <taxon>Eukaryota</taxon>
        <taxon>Fungi</taxon>
        <taxon>Dikarya</taxon>
        <taxon>Ascomycota</taxon>
        <taxon>Pezizomycotina</taxon>
        <taxon>Eurotiomycetes</taxon>
        <taxon>Chaetothyriomycetidae</taxon>
        <taxon>Phaeomoniellales</taxon>
        <taxon>Phaeomoniellaceae</taxon>
        <taxon>Phaeomoniella</taxon>
    </lineage>
</organism>
<dbReference type="PANTHER" id="PTHR43772">
    <property type="entry name" value="ENDO-1,4-BETA-XYLANASE"/>
    <property type="match status" value="1"/>
</dbReference>
<dbReference type="GO" id="GO:0000428">
    <property type="term" value="C:DNA-directed RNA polymerase complex"/>
    <property type="evidence" value="ECO:0007669"/>
    <property type="project" value="UniProtKB-KW"/>
</dbReference>
<dbReference type="Pfam" id="PF06870">
    <property type="entry name" value="RNA_pol_I_A49"/>
    <property type="match status" value="1"/>
</dbReference>
<dbReference type="GO" id="GO:0003677">
    <property type="term" value="F:DNA binding"/>
    <property type="evidence" value="ECO:0007669"/>
    <property type="project" value="InterPro"/>
</dbReference>
<dbReference type="GO" id="GO:0005975">
    <property type="term" value="P:carbohydrate metabolic process"/>
    <property type="evidence" value="ECO:0007669"/>
    <property type="project" value="InterPro"/>
</dbReference>
<evidence type="ECO:0000256" key="4">
    <source>
        <dbReference type="ARBA" id="ARBA00022478"/>
    </source>
</evidence>
<dbReference type="Proteomes" id="UP000053317">
    <property type="component" value="Unassembled WGS sequence"/>
</dbReference>
<dbReference type="EMBL" id="LCWF01000045">
    <property type="protein sequence ID" value="KKY25256.1"/>
    <property type="molecule type" value="Genomic_DNA"/>
</dbReference>
<comment type="caution">
    <text evidence="11">The sequence shown here is derived from an EMBL/GenBank/DDBJ whole genome shotgun (WGS) entry which is preliminary data.</text>
</comment>
<evidence type="ECO:0000256" key="9">
    <source>
        <dbReference type="ARBA" id="ARBA00023295"/>
    </source>
</evidence>
<dbReference type="Pfam" id="PF04616">
    <property type="entry name" value="Glyco_hydro_43"/>
    <property type="match status" value="1"/>
</dbReference>
<reference evidence="11 12" key="2">
    <citation type="submission" date="2015-05" db="EMBL/GenBank/DDBJ databases">
        <authorList>
            <person name="Morales-Cruz A."/>
            <person name="Amrine K.C."/>
            <person name="Cantu D."/>
        </authorList>
    </citation>
    <scope>NUCLEOTIDE SEQUENCE [LARGE SCALE GENOMIC DNA]</scope>
    <source>
        <strain evidence="11">UCRPC4</strain>
    </source>
</reference>
<evidence type="ECO:0000256" key="5">
    <source>
        <dbReference type="ARBA" id="ARBA00022801"/>
    </source>
</evidence>
<dbReference type="InterPro" id="IPR023296">
    <property type="entry name" value="Glyco_hydro_beta-prop_sf"/>
</dbReference>
<reference evidence="11 12" key="1">
    <citation type="submission" date="2015-05" db="EMBL/GenBank/DDBJ databases">
        <title>Distinctive expansion of gene families associated with plant cell wall degradation and secondary metabolism in the genomes of grapevine trunk pathogens.</title>
        <authorList>
            <person name="Lawrence D.P."/>
            <person name="Travadon R."/>
            <person name="Rolshausen P.E."/>
            <person name="Baumgartner K."/>
        </authorList>
    </citation>
    <scope>NUCLEOTIDE SEQUENCE [LARGE SCALE GENOMIC DNA]</scope>
    <source>
        <strain evidence="11">UCRPC4</strain>
    </source>
</reference>
<dbReference type="SUPFAM" id="SSF75005">
    <property type="entry name" value="Arabinanase/levansucrase/invertase"/>
    <property type="match status" value="1"/>
</dbReference>
<evidence type="ECO:0000256" key="10">
    <source>
        <dbReference type="PIRSR" id="PIRSR606710-2"/>
    </source>
</evidence>
<dbReference type="OrthoDB" id="532500at2759"/>
<keyword evidence="9" id="KW-0326">Glycosidase</keyword>
<proteinExistence type="inferred from homology"/>
<dbReference type="GO" id="GO:0005730">
    <property type="term" value="C:nucleolus"/>
    <property type="evidence" value="ECO:0007669"/>
    <property type="project" value="UniProtKB-SubCell"/>
</dbReference>
<comment type="subcellular location">
    <subcellularLocation>
        <location evidence="1">Nucleus</location>
        <location evidence="1">Nucleolus</location>
    </subcellularLocation>
</comment>
<accession>A0A0G2ESW5</accession>
<evidence type="ECO:0000256" key="8">
    <source>
        <dbReference type="ARBA" id="ARBA00023277"/>
    </source>
</evidence>
<keyword evidence="4" id="KW-0240">DNA-directed RNA polymerase</keyword>
<evidence type="ECO:0000256" key="2">
    <source>
        <dbReference type="ARBA" id="ARBA00009430"/>
    </source>
</evidence>
<comment type="similarity">
    <text evidence="3">Belongs to the glycosyl hydrolase 43 family.</text>
</comment>
<comment type="similarity">
    <text evidence="2">Belongs to the eukaryotic RPA49/POLR1E RNA polymerase subunit family.</text>
</comment>
<dbReference type="GO" id="GO:0006351">
    <property type="term" value="P:DNA-templated transcription"/>
    <property type="evidence" value="ECO:0007669"/>
    <property type="project" value="InterPro"/>
</dbReference>
<evidence type="ECO:0000313" key="11">
    <source>
        <dbReference type="EMBL" id="KKY25256.1"/>
    </source>
</evidence>
<keyword evidence="6" id="KW-0804">Transcription</keyword>
<evidence type="ECO:0000313" key="12">
    <source>
        <dbReference type="Proteomes" id="UP000053317"/>
    </source>
</evidence>